<dbReference type="InterPro" id="IPR050471">
    <property type="entry name" value="AB_hydrolase"/>
</dbReference>
<dbReference type="PANTHER" id="PTHR43433:SF5">
    <property type="entry name" value="AB HYDROLASE-1 DOMAIN-CONTAINING PROTEIN"/>
    <property type="match status" value="1"/>
</dbReference>
<dbReference type="InterPro" id="IPR000073">
    <property type="entry name" value="AB_hydrolase_1"/>
</dbReference>
<dbReference type="SUPFAM" id="SSF53474">
    <property type="entry name" value="alpha/beta-Hydrolases"/>
    <property type="match status" value="1"/>
</dbReference>
<evidence type="ECO:0000313" key="3">
    <source>
        <dbReference type="Proteomes" id="UP000663864"/>
    </source>
</evidence>
<dbReference type="PRINTS" id="PR00111">
    <property type="entry name" value="ABHYDROLASE"/>
</dbReference>
<gene>
    <name evidence="2" type="ORF">ZHD862_LOCUS38339</name>
</gene>
<dbReference type="Proteomes" id="UP000663864">
    <property type="component" value="Unassembled WGS sequence"/>
</dbReference>
<dbReference type="EMBL" id="CAJNOT010008710">
    <property type="protein sequence ID" value="CAF1520282.1"/>
    <property type="molecule type" value="Genomic_DNA"/>
</dbReference>
<sequence length="239" mass="27163">MAKDALALIEHLHWHQCHVVGISMGGMIALELALLAPHKLLSLSLLATHAGGLAGRAPFVGIHHLLRSCLIRDDHSQVENNLEMLYSRKTLSDPHKRKYFYDYHSRRVKNCIPPTIVGIIGQIFAVQRHYISYSDLLKIRYSPIITLVVVGTEDRLVRETNSYMLQRLEHAGHGLSRECAEEVNRALLDLFESVKAGHSSSSVKSKDNYRIQYETEVEALEYCCQHRTHCFIHNVVGFL</sequence>
<protein>
    <recommendedName>
        <fullName evidence="1">AB hydrolase-1 domain-containing protein</fullName>
    </recommendedName>
</protein>
<dbReference type="AlphaFoldDB" id="A0A815UK67"/>
<name>A0A815UK67_9BILA</name>
<dbReference type="Gene3D" id="3.40.50.1820">
    <property type="entry name" value="alpha/beta hydrolase"/>
    <property type="match status" value="1"/>
</dbReference>
<accession>A0A815UK67</accession>
<dbReference type="PANTHER" id="PTHR43433">
    <property type="entry name" value="HYDROLASE, ALPHA/BETA FOLD FAMILY PROTEIN"/>
    <property type="match status" value="1"/>
</dbReference>
<dbReference type="InterPro" id="IPR029058">
    <property type="entry name" value="AB_hydrolase_fold"/>
</dbReference>
<feature type="domain" description="AB hydrolase-1" evidence="1">
    <location>
        <begin position="1"/>
        <end position="168"/>
    </location>
</feature>
<comment type="caution">
    <text evidence="2">The sequence shown here is derived from an EMBL/GenBank/DDBJ whole genome shotgun (WGS) entry which is preliminary data.</text>
</comment>
<evidence type="ECO:0000259" key="1">
    <source>
        <dbReference type="Pfam" id="PF00561"/>
    </source>
</evidence>
<dbReference type="Pfam" id="PF00561">
    <property type="entry name" value="Abhydrolase_1"/>
    <property type="match status" value="1"/>
</dbReference>
<organism evidence="2 3">
    <name type="scientific">Rotaria sordida</name>
    <dbReference type="NCBI Taxonomy" id="392033"/>
    <lineage>
        <taxon>Eukaryota</taxon>
        <taxon>Metazoa</taxon>
        <taxon>Spiralia</taxon>
        <taxon>Gnathifera</taxon>
        <taxon>Rotifera</taxon>
        <taxon>Eurotatoria</taxon>
        <taxon>Bdelloidea</taxon>
        <taxon>Philodinida</taxon>
        <taxon>Philodinidae</taxon>
        <taxon>Rotaria</taxon>
    </lineage>
</organism>
<proteinExistence type="predicted"/>
<reference evidence="2" key="1">
    <citation type="submission" date="2021-02" db="EMBL/GenBank/DDBJ databases">
        <authorList>
            <person name="Nowell W R."/>
        </authorList>
    </citation>
    <scope>NUCLEOTIDE SEQUENCE</scope>
</reference>
<evidence type="ECO:0000313" key="2">
    <source>
        <dbReference type="EMBL" id="CAF1520282.1"/>
    </source>
</evidence>